<dbReference type="Proteomes" id="UP001475781">
    <property type="component" value="Chromosome"/>
</dbReference>
<organism evidence="1 2">
    <name type="scientific">Marinobacter metalliresistant</name>
    <dbReference type="NCBI Taxonomy" id="2961995"/>
    <lineage>
        <taxon>Bacteria</taxon>
        <taxon>Pseudomonadati</taxon>
        <taxon>Pseudomonadota</taxon>
        <taxon>Gammaproteobacteria</taxon>
        <taxon>Pseudomonadales</taxon>
        <taxon>Marinobacteraceae</taxon>
        <taxon>Marinobacter</taxon>
    </lineage>
</organism>
<evidence type="ECO:0000313" key="1">
    <source>
        <dbReference type="EMBL" id="WZF87326.1"/>
    </source>
</evidence>
<sequence>MSVLMEGRLTFTFQPSAEASQYDDWAFYRNQFNSAFGSTKAVDFICVDNDRTWLIEVKDYRANRRTKTIDLGEELAFKVRDTLAGLAAAKVNANDQSERSFARKALKRNRLSIVLHLEQPDKPSKLFPQAVDKSKLLMKLKQTLKAVDPHPRIVDQNSLRPEMQWQVTG</sequence>
<proteinExistence type="predicted"/>
<protein>
    <recommendedName>
        <fullName evidence="3">Cysteinyl-tRNA synthetase</fullName>
    </recommendedName>
</protein>
<keyword evidence="2" id="KW-1185">Reference proteome</keyword>
<accession>A0ABZ2VXX8</accession>
<evidence type="ECO:0000313" key="2">
    <source>
        <dbReference type="Proteomes" id="UP001475781"/>
    </source>
</evidence>
<name>A0ABZ2VXX8_9GAMM</name>
<dbReference type="EMBL" id="CP101118">
    <property type="protein sequence ID" value="WZF87326.1"/>
    <property type="molecule type" value="Genomic_DNA"/>
</dbReference>
<dbReference type="RefSeq" id="WP_341580962.1">
    <property type="nucleotide sequence ID" value="NZ_CP101118.1"/>
</dbReference>
<gene>
    <name evidence="1" type="ORF">NLK58_13300</name>
</gene>
<reference evidence="1 2" key="1">
    <citation type="submission" date="2022-07" db="EMBL/GenBank/DDBJ databases">
        <title>A copper resistant bacterium isolated from sediment samples of deep sea hydrothermal areas.</title>
        <authorList>
            <person name="Zeng X."/>
        </authorList>
    </citation>
    <scope>NUCLEOTIDE SEQUENCE [LARGE SCALE GENOMIC DNA]</scope>
    <source>
        <strain evidence="2">CuT 6</strain>
    </source>
</reference>
<evidence type="ECO:0008006" key="3">
    <source>
        <dbReference type="Google" id="ProtNLM"/>
    </source>
</evidence>